<accession>A0A0A8Y2N1</accession>
<protein>
    <submittedName>
        <fullName evidence="1">Uncharacterized protein</fullName>
    </submittedName>
</protein>
<reference evidence="1" key="1">
    <citation type="submission" date="2014-09" db="EMBL/GenBank/DDBJ databases">
        <authorList>
            <person name="Magalhaes I.L.F."/>
            <person name="Oliveira U."/>
            <person name="Santos F.R."/>
            <person name="Vidigal T.H.D.A."/>
            <person name="Brescovit A.D."/>
            <person name="Santos A.J."/>
        </authorList>
    </citation>
    <scope>NUCLEOTIDE SEQUENCE</scope>
    <source>
        <tissue evidence="1">Shoot tissue taken approximately 20 cm above the soil surface</tissue>
    </source>
</reference>
<name>A0A0A8Y2N1_ARUDO</name>
<organism evidence="1">
    <name type="scientific">Arundo donax</name>
    <name type="common">Giant reed</name>
    <name type="synonym">Donax arundinaceus</name>
    <dbReference type="NCBI Taxonomy" id="35708"/>
    <lineage>
        <taxon>Eukaryota</taxon>
        <taxon>Viridiplantae</taxon>
        <taxon>Streptophyta</taxon>
        <taxon>Embryophyta</taxon>
        <taxon>Tracheophyta</taxon>
        <taxon>Spermatophyta</taxon>
        <taxon>Magnoliopsida</taxon>
        <taxon>Liliopsida</taxon>
        <taxon>Poales</taxon>
        <taxon>Poaceae</taxon>
        <taxon>PACMAD clade</taxon>
        <taxon>Arundinoideae</taxon>
        <taxon>Arundineae</taxon>
        <taxon>Arundo</taxon>
    </lineage>
</organism>
<dbReference type="EMBL" id="GBRH01277449">
    <property type="protein sequence ID" value="JAD20446.1"/>
    <property type="molecule type" value="Transcribed_RNA"/>
</dbReference>
<sequence length="26" mass="3128">MNSLIFEDRNYQLHLICMSPQADKLF</sequence>
<proteinExistence type="predicted"/>
<dbReference type="AlphaFoldDB" id="A0A0A8Y2N1"/>
<evidence type="ECO:0000313" key="1">
    <source>
        <dbReference type="EMBL" id="JAD20446.1"/>
    </source>
</evidence>
<reference evidence="1" key="2">
    <citation type="journal article" date="2015" name="Data Brief">
        <title>Shoot transcriptome of the giant reed, Arundo donax.</title>
        <authorList>
            <person name="Barrero R.A."/>
            <person name="Guerrero F.D."/>
            <person name="Moolhuijzen P."/>
            <person name="Goolsby J.A."/>
            <person name="Tidwell J."/>
            <person name="Bellgard S.E."/>
            <person name="Bellgard M.I."/>
        </authorList>
    </citation>
    <scope>NUCLEOTIDE SEQUENCE</scope>
    <source>
        <tissue evidence="1">Shoot tissue taken approximately 20 cm above the soil surface</tissue>
    </source>
</reference>